<dbReference type="SUPFAM" id="SSF46785">
    <property type="entry name" value="Winged helix' DNA-binding domain"/>
    <property type="match status" value="1"/>
</dbReference>
<evidence type="ECO:0000313" key="5">
    <source>
        <dbReference type="EMBL" id="MFD1056330.1"/>
    </source>
</evidence>
<feature type="domain" description="HTH gntR-type" evidence="4">
    <location>
        <begin position="14"/>
        <end position="82"/>
    </location>
</feature>
<dbReference type="Pfam" id="PF00392">
    <property type="entry name" value="GntR"/>
    <property type="match status" value="1"/>
</dbReference>
<evidence type="ECO:0000256" key="3">
    <source>
        <dbReference type="ARBA" id="ARBA00023163"/>
    </source>
</evidence>
<dbReference type="PROSITE" id="PS50949">
    <property type="entry name" value="HTH_GNTR"/>
    <property type="match status" value="1"/>
</dbReference>
<keyword evidence="1" id="KW-0805">Transcription regulation</keyword>
<dbReference type="CDD" id="cd07377">
    <property type="entry name" value="WHTH_GntR"/>
    <property type="match status" value="1"/>
</dbReference>
<gene>
    <name evidence="5" type="ORF">ACFQ2V_18615</name>
</gene>
<dbReference type="PANTHER" id="PTHR38445:SF9">
    <property type="entry name" value="HTH-TYPE TRANSCRIPTIONAL REPRESSOR YTRA"/>
    <property type="match status" value="1"/>
</dbReference>
<dbReference type="EMBL" id="JBHTKH010000017">
    <property type="protein sequence ID" value="MFD1056330.1"/>
    <property type="molecule type" value="Genomic_DNA"/>
</dbReference>
<organism evidence="5 6">
    <name type="scientific">Terrabacter terrigena</name>
    <dbReference type="NCBI Taxonomy" id="574718"/>
    <lineage>
        <taxon>Bacteria</taxon>
        <taxon>Bacillati</taxon>
        <taxon>Actinomycetota</taxon>
        <taxon>Actinomycetes</taxon>
        <taxon>Micrococcales</taxon>
        <taxon>Intrasporangiaceae</taxon>
        <taxon>Terrabacter</taxon>
    </lineage>
</organism>
<evidence type="ECO:0000313" key="6">
    <source>
        <dbReference type="Proteomes" id="UP001597046"/>
    </source>
</evidence>
<accession>A0ABW3N3J9</accession>
<reference evidence="6" key="1">
    <citation type="journal article" date="2019" name="Int. J. Syst. Evol. Microbiol.">
        <title>The Global Catalogue of Microorganisms (GCM) 10K type strain sequencing project: providing services to taxonomists for standard genome sequencing and annotation.</title>
        <authorList>
            <consortium name="The Broad Institute Genomics Platform"/>
            <consortium name="The Broad Institute Genome Sequencing Center for Infectious Disease"/>
            <person name="Wu L."/>
            <person name="Ma J."/>
        </authorList>
    </citation>
    <scope>NUCLEOTIDE SEQUENCE [LARGE SCALE GENOMIC DNA]</scope>
    <source>
        <strain evidence="6">CCUG 57508</strain>
    </source>
</reference>
<sequence length="144" mass="15005">MVDLPLVVDAESRESPFEQVRAQLEALIRAGRLLPGDRLPTVRALAGQLGLAANTVARAYKLLESAGLVETHSRAGTTVASGAHAAEAALGALAARFVAESRQAGLDDTAAVALVLEAQRAGWPDAPPIERAIRPRVGARSPSR</sequence>
<keyword evidence="6" id="KW-1185">Reference proteome</keyword>
<evidence type="ECO:0000256" key="1">
    <source>
        <dbReference type="ARBA" id="ARBA00023015"/>
    </source>
</evidence>
<dbReference type="InterPro" id="IPR036390">
    <property type="entry name" value="WH_DNA-bd_sf"/>
</dbReference>
<dbReference type="InterPro" id="IPR036388">
    <property type="entry name" value="WH-like_DNA-bd_sf"/>
</dbReference>
<dbReference type="PANTHER" id="PTHR38445">
    <property type="entry name" value="HTH-TYPE TRANSCRIPTIONAL REPRESSOR YTRA"/>
    <property type="match status" value="1"/>
</dbReference>
<evidence type="ECO:0000259" key="4">
    <source>
        <dbReference type="PROSITE" id="PS50949"/>
    </source>
</evidence>
<name>A0ABW3N3J9_9MICO</name>
<keyword evidence="2" id="KW-0238">DNA-binding</keyword>
<comment type="caution">
    <text evidence="5">The sequence shown here is derived from an EMBL/GenBank/DDBJ whole genome shotgun (WGS) entry which is preliminary data.</text>
</comment>
<keyword evidence="3" id="KW-0804">Transcription</keyword>
<protein>
    <submittedName>
        <fullName evidence="5">GntR family transcriptional regulator</fullName>
    </submittedName>
</protein>
<proteinExistence type="predicted"/>
<dbReference type="InterPro" id="IPR000524">
    <property type="entry name" value="Tscrpt_reg_HTH_GntR"/>
</dbReference>
<evidence type="ECO:0000256" key="2">
    <source>
        <dbReference type="ARBA" id="ARBA00023125"/>
    </source>
</evidence>
<dbReference type="SMART" id="SM00345">
    <property type="entry name" value="HTH_GNTR"/>
    <property type="match status" value="1"/>
</dbReference>
<dbReference type="Gene3D" id="1.10.10.10">
    <property type="entry name" value="Winged helix-like DNA-binding domain superfamily/Winged helix DNA-binding domain"/>
    <property type="match status" value="1"/>
</dbReference>
<dbReference type="Proteomes" id="UP001597046">
    <property type="component" value="Unassembled WGS sequence"/>
</dbReference>
<dbReference type="RefSeq" id="WP_386054396.1">
    <property type="nucleotide sequence ID" value="NZ_JBHTKH010000017.1"/>
</dbReference>